<gene>
    <name evidence="4" type="ORF">SAMN05444320_10231</name>
</gene>
<evidence type="ECO:0000313" key="5">
    <source>
        <dbReference type="Proteomes" id="UP000184501"/>
    </source>
</evidence>
<dbReference type="GO" id="GO:0016491">
    <property type="term" value="F:oxidoreductase activity"/>
    <property type="evidence" value="ECO:0007669"/>
    <property type="project" value="UniProtKB-KW"/>
</dbReference>
<dbReference type="PANTHER" id="PTHR43639:SF1">
    <property type="entry name" value="SHORT-CHAIN DEHYDROGENASE_REDUCTASE FAMILY PROTEIN"/>
    <property type="match status" value="1"/>
</dbReference>
<dbReference type="PRINTS" id="PR00081">
    <property type="entry name" value="GDHRDH"/>
</dbReference>
<dbReference type="STRING" id="2017.SAMN05444320_10231"/>
<dbReference type="AlphaFoldDB" id="A0A1M4XKF9"/>
<sequence length="246" mass="24923">MSNLAGKIALVTGGSRGIGAGVAERLARAGADVAVTYVHSAEQADTVVRRIEALGRRAVAIQADAADAAAVVGAVERTVAEFGRLDILVNNAGVGIMAPLEQLTVEQADQSYAVNIRSVFVASQAAAAHMGQGGRIISIGSALSRHVPFPGASLYTMSKSALVGLTKGLARDLAGRGVTVNLVQPGAINTDLNPVDGPAAESQRVLTTVGHFGETSDVAAMVAYLAGEEARFVTGTALAIDGGHSI</sequence>
<dbReference type="Pfam" id="PF13561">
    <property type="entry name" value="adh_short_C2"/>
    <property type="match status" value="1"/>
</dbReference>
<organism evidence="4 5">
    <name type="scientific">Streptoalloteichus hindustanus</name>
    <dbReference type="NCBI Taxonomy" id="2017"/>
    <lineage>
        <taxon>Bacteria</taxon>
        <taxon>Bacillati</taxon>
        <taxon>Actinomycetota</taxon>
        <taxon>Actinomycetes</taxon>
        <taxon>Pseudonocardiales</taxon>
        <taxon>Pseudonocardiaceae</taxon>
        <taxon>Streptoalloteichus</taxon>
    </lineage>
</organism>
<evidence type="ECO:0000256" key="2">
    <source>
        <dbReference type="ARBA" id="ARBA00023002"/>
    </source>
</evidence>
<evidence type="ECO:0000313" key="4">
    <source>
        <dbReference type="EMBL" id="SHE93901.1"/>
    </source>
</evidence>
<protein>
    <submittedName>
        <fullName evidence="4">NAD(P)-dependent dehydrogenase, short-chain alcohol dehydrogenase family</fullName>
    </submittedName>
</protein>
<dbReference type="OrthoDB" id="154414at2"/>
<dbReference type="EMBL" id="FQVN01000002">
    <property type="protein sequence ID" value="SHE93901.1"/>
    <property type="molecule type" value="Genomic_DNA"/>
</dbReference>
<reference evidence="4 5" key="1">
    <citation type="submission" date="2016-11" db="EMBL/GenBank/DDBJ databases">
        <authorList>
            <person name="Jaros S."/>
            <person name="Januszkiewicz K."/>
            <person name="Wedrychowicz H."/>
        </authorList>
    </citation>
    <scope>NUCLEOTIDE SEQUENCE [LARGE SCALE GENOMIC DNA]</scope>
    <source>
        <strain evidence="4 5">DSM 44523</strain>
    </source>
</reference>
<keyword evidence="5" id="KW-1185">Reference proteome</keyword>
<keyword evidence="2" id="KW-0560">Oxidoreductase</keyword>
<dbReference type="PROSITE" id="PS00061">
    <property type="entry name" value="ADH_SHORT"/>
    <property type="match status" value="1"/>
</dbReference>
<dbReference type="InterPro" id="IPR002347">
    <property type="entry name" value="SDR_fam"/>
</dbReference>
<evidence type="ECO:0000259" key="3">
    <source>
        <dbReference type="SMART" id="SM00822"/>
    </source>
</evidence>
<dbReference type="SMART" id="SM00822">
    <property type="entry name" value="PKS_KR"/>
    <property type="match status" value="1"/>
</dbReference>
<dbReference type="PRINTS" id="PR00080">
    <property type="entry name" value="SDRFAMILY"/>
</dbReference>
<dbReference type="PANTHER" id="PTHR43639">
    <property type="entry name" value="OXIDOREDUCTASE, SHORT-CHAIN DEHYDROGENASE/REDUCTASE FAMILY (AFU_ORTHOLOGUE AFUA_5G02870)"/>
    <property type="match status" value="1"/>
</dbReference>
<dbReference type="Proteomes" id="UP000184501">
    <property type="component" value="Unassembled WGS sequence"/>
</dbReference>
<evidence type="ECO:0000256" key="1">
    <source>
        <dbReference type="ARBA" id="ARBA00006484"/>
    </source>
</evidence>
<dbReference type="Gene3D" id="3.40.50.720">
    <property type="entry name" value="NAD(P)-binding Rossmann-like Domain"/>
    <property type="match status" value="1"/>
</dbReference>
<dbReference type="FunFam" id="3.40.50.720:FF:000084">
    <property type="entry name" value="Short-chain dehydrogenase reductase"/>
    <property type="match status" value="1"/>
</dbReference>
<comment type="similarity">
    <text evidence="1">Belongs to the short-chain dehydrogenases/reductases (SDR) family.</text>
</comment>
<feature type="domain" description="Ketoreductase" evidence="3">
    <location>
        <begin position="7"/>
        <end position="191"/>
    </location>
</feature>
<dbReference type="RefSeq" id="WP_073480362.1">
    <property type="nucleotide sequence ID" value="NZ_FQVN01000002.1"/>
</dbReference>
<name>A0A1M4XKF9_STRHI</name>
<dbReference type="SUPFAM" id="SSF51735">
    <property type="entry name" value="NAD(P)-binding Rossmann-fold domains"/>
    <property type="match status" value="1"/>
</dbReference>
<accession>A0A1M4XKF9</accession>
<dbReference type="InterPro" id="IPR020904">
    <property type="entry name" value="Sc_DH/Rdtase_CS"/>
</dbReference>
<proteinExistence type="inferred from homology"/>
<dbReference type="InterPro" id="IPR057326">
    <property type="entry name" value="KR_dom"/>
</dbReference>
<dbReference type="InterPro" id="IPR036291">
    <property type="entry name" value="NAD(P)-bd_dom_sf"/>
</dbReference>